<dbReference type="InterPro" id="IPR019613">
    <property type="entry name" value="DUF4198"/>
</dbReference>
<name>A0A917A3P0_9RHOB</name>
<proteinExistence type="predicted"/>
<organism evidence="1 2">
    <name type="scientific">Primorskyibacter flagellatus</name>
    <dbReference type="NCBI Taxonomy" id="1387277"/>
    <lineage>
        <taxon>Bacteria</taxon>
        <taxon>Pseudomonadati</taxon>
        <taxon>Pseudomonadota</taxon>
        <taxon>Alphaproteobacteria</taxon>
        <taxon>Rhodobacterales</taxon>
        <taxon>Roseobacteraceae</taxon>
        <taxon>Primorskyibacter</taxon>
    </lineage>
</organism>
<keyword evidence="2" id="KW-1185">Reference proteome</keyword>
<dbReference type="RefSeq" id="WP_308419883.1">
    <property type="nucleotide sequence ID" value="NZ_BMFJ01000001.1"/>
</dbReference>
<evidence type="ECO:0008006" key="3">
    <source>
        <dbReference type="Google" id="ProtNLM"/>
    </source>
</evidence>
<dbReference type="Proteomes" id="UP000612855">
    <property type="component" value="Unassembled WGS sequence"/>
</dbReference>
<protein>
    <recommendedName>
        <fullName evidence="3">DUF4198 domain-containing protein</fullName>
    </recommendedName>
</protein>
<dbReference type="AlphaFoldDB" id="A0A917A3P0"/>
<evidence type="ECO:0000313" key="2">
    <source>
        <dbReference type="Proteomes" id="UP000612855"/>
    </source>
</evidence>
<comment type="caution">
    <text evidence="1">The sequence shown here is derived from an EMBL/GenBank/DDBJ whole genome shotgun (WGS) entry which is preliminary data.</text>
</comment>
<accession>A0A917A3P0</accession>
<dbReference type="EMBL" id="BMFJ01000001">
    <property type="protein sequence ID" value="GGE24251.1"/>
    <property type="molecule type" value="Genomic_DNA"/>
</dbReference>
<dbReference type="Pfam" id="PF10670">
    <property type="entry name" value="DUF4198"/>
    <property type="match status" value="1"/>
</dbReference>
<sequence length="276" mass="30770">MPANRSFGRMTRLIPITISLLLTLTTMSRAHEFWLEPQNYQADPGARVDVDIRNGQDFKGLTLSWFDPRIQKTTVLNGGRESEYNGLPGDLPAISVDVGDELIVLSYASTLSELTYDSWDKVKSFVQHKDIAWFFDAHSARGLPEDGVTEGYWRFSKTLIAGGEGAGSDADTGMETEFVALTNPYTDNAKRFTARLLYRGAPRPDAQVELWEKRDGEVTRTIHRTDTQGLVTVPVRPGYSYMLDAVVLREPASDAAKEAGVMWESLWANLTFAVPD</sequence>
<evidence type="ECO:0000313" key="1">
    <source>
        <dbReference type="EMBL" id="GGE24251.1"/>
    </source>
</evidence>
<gene>
    <name evidence="1" type="ORF">GCM10011360_10930</name>
</gene>
<reference evidence="2" key="1">
    <citation type="journal article" date="2019" name="Int. J. Syst. Evol. Microbiol.">
        <title>The Global Catalogue of Microorganisms (GCM) 10K type strain sequencing project: providing services to taxonomists for standard genome sequencing and annotation.</title>
        <authorList>
            <consortium name="The Broad Institute Genomics Platform"/>
            <consortium name="The Broad Institute Genome Sequencing Center for Infectious Disease"/>
            <person name="Wu L."/>
            <person name="Ma J."/>
        </authorList>
    </citation>
    <scope>NUCLEOTIDE SEQUENCE [LARGE SCALE GENOMIC DNA]</scope>
    <source>
        <strain evidence="2">CGMCC 1.12664</strain>
    </source>
</reference>